<accession>A0A841I2U9</accession>
<dbReference type="GO" id="GO:0005737">
    <property type="term" value="C:cytoplasm"/>
    <property type="evidence" value="ECO:0007669"/>
    <property type="project" value="UniProtKB-SubCell"/>
</dbReference>
<dbReference type="AlphaFoldDB" id="A0A841I2U9"/>
<comment type="catalytic activity">
    <reaction evidence="1 9">
        <text>[protein]-peptidylproline (omega=180) = [protein]-peptidylproline (omega=0)</text>
        <dbReference type="Rhea" id="RHEA:16237"/>
        <dbReference type="Rhea" id="RHEA-COMP:10747"/>
        <dbReference type="Rhea" id="RHEA-COMP:10748"/>
        <dbReference type="ChEBI" id="CHEBI:83833"/>
        <dbReference type="ChEBI" id="CHEBI:83834"/>
        <dbReference type="EC" id="5.2.1.8"/>
    </reaction>
</comment>
<evidence type="ECO:0000256" key="4">
    <source>
        <dbReference type="ARBA" id="ARBA00016902"/>
    </source>
</evidence>
<protein>
    <recommendedName>
        <fullName evidence="4 9">Trigger factor</fullName>
        <shortName evidence="9">TF</shortName>
        <ecNumber evidence="3 9">5.2.1.8</ecNumber>
    </recommendedName>
    <alternativeName>
        <fullName evidence="8 9">PPIase</fullName>
    </alternativeName>
</protein>
<evidence type="ECO:0000256" key="3">
    <source>
        <dbReference type="ARBA" id="ARBA00013194"/>
    </source>
</evidence>
<keyword evidence="9" id="KW-0132">Cell division</keyword>
<dbReference type="InterPro" id="IPR005215">
    <property type="entry name" value="Trig_fac"/>
</dbReference>
<dbReference type="HAMAP" id="MF_00303">
    <property type="entry name" value="Trigger_factor_Tig"/>
    <property type="match status" value="1"/>
</dbReference>
<comment type="similarity">
    <text evidence="2 9">Belongs to the FKBP-type PPIase family. Tig subfamily.</text>
</comment>
<reference evidence="13 14" key="1">
    <citation type="submission" date="2020-08" db="EMBL/GenBank/DDBJ databases">
        <title>Genomic Encyclopedia of Type Strains, Phase IV (KMG-IV): sequencing the most valuable type-strain genomes for metagenomic binning, comparative biology and taxonomic classification.</title>
        <authorList>
            <person name="Goeker M."/>
        </authorList>
    </citation>
    <scope>NUCLEOTIDE SEQUENCE [LARGE SCALE GENOMIC DNA]</scope>
    <source>
        <strain evidence="13 14">DSM 21458</strain>
    </source>
</reference>
<sequence>MAELIKREGNSVEFKVTVPKAEVNNAYGQVLKALSTQVKVPGFRPGKAPKSVLVKRVGEAYITGEVRDHLLQNHYGRAVRELNLALVDAEIHPETLQEGQDFVFSVKGETYPEVKLPEWKNYTLEAGAPEITDEVVEKTLTDLRERNATFETVERAAEASDMLTIEEQGEGEEQASTYPVYLESAQEYVRDALLGKSAGDVVNIEVPGHTHTHEDGEEHTVEAQTVTVKIVDIKKKSLPELDDEFAKNLNFDSLEALRSAVKGELERRAEQEGFAARREELVNKLVENLEAEVPRSLIERRRESMLEEIKGDLGRQGVKFDEYETFMREQGKYDEFLADLEKNATQRVKRDLALEKLAEELKVTLSESEWNAQLQALAQGNRLSVQDLRAQLGANGLEGFRASVLREKALAQAVNMLAPQAPAAEEAPAATEEAEQTPAADAEQAE</sequence>
<feature type="region of interest" description="Disordered" evidence="10">
    <location>
        <begin position="420"/>
        <end position="446"/>
    </location>
</feature>
<dbReference type="GO" id="GO:0043022">
    <property type="term" value="F:ribosome binding"/>
    <property type="evidence" value="ECO:0007669"/>
    <property type="project" value="TreeGrafter"/>
</dbReference>
<evidence type="ECO:0000259" key="12">
    <source>
        <dbReference type="Pfam" id="PF05698"/>
    </source>
</evidence>
<dbReference type="SUPFAM" id="SSF102735">
    <property type="entry name" value="Trigger factor ribosome-binding domain"/>
    <property type="match status" value="1"/>
</dbReference>
<dbReference type="Gene3D" id="3.10.50.40">
    <property type="match status" value="1"/>
</dbReference>
<evidence type="ECO:0000259" key="11">
    <source>
        <dbReference type="Pfam" id="PF05697"/>
    </source>
</evidence>
<dbReference type="EC" id="5.2.1.8" evidence="3 9"/>
<dbReference type="Gene3D" id="1.10.3120.10">
    <property type="entry name" value="Trigger factor, C-terminal domain"/>
    <property type="match status" value="1"/>
</dbReference>
<dbReference type="RefSeq" id="WP_183988143.1">
    <property type="nucleotide sequence ID" value="NZ_JACHHG010000011.1"/>
</dbReference>
<dbReference type="EMBL" id="JACHHG010000011">
    <property type="protein sequence ID" value="MBB6099386.1"/>
    <property type="molecule type" value="Genomic_DNA"/>
</dbReference>
<comment type="caution">
    <text evidence="13">The sequence shown here is derived from an EMBL/GenBank/DDBJ whole genome shotgun (WGS) entry which is preliminary data.</text>
</comment>
<comment type="subcellular location">
    <subcellularLocation>
        <location evidence="9">Cytoplasm</location>
    </subcellularLocation>
    <text evidence="9">About half TF is bound to the ribosome near the polypeptide exit tunnel while the other half is free in the cytoplasm.</text>
</comment>
<evidence type="ECO:0000256" key="1">
    <source>
        <dbReference type="ARBA" id="ARBA00000971"/>
    </source>
</evidence>
<keyword evidence="9" id="KW-0131">Cell cycle</keyword>
<dbReference type="Proteomes" id="UP000569951">
    <property type="component" value="Unassembled WGS sequence"/>
</dbReference>
<dbReference type="InterPro" id="IPR046357">
    <property type="entry name" value="PPIase_dom_sf"/>
</dbReference>
<dbReference type="GO" id="GO:0051301">
    <property type="term" value="P:cell division"/>
    <property type="evidence" value="ECO:0007669"/>
    <property type="project" value="UniProtKB-KW"/>
</dbReference>
<dbReference type="InterPro" id="IPR037041">
    <property type="entry name" value="Trigger_fac_C_sf"/>
</dbReference>
<comment type="function">
    <text evidence="9">Involved in protein export. Acts as a chaperone by maintaining the newly synthesized protein in an open conformation. Functions as a peptidyl-prolyl cis-trans isomerase.</text>
</comment>
<dbReference type="PIRSF" id="PIRSF003095">
    <property type="entry name" value="Trigger_factor"/>
    <property type="match status" value="1"/>
</dbReference>
<proteinExistence type="inferred from homology"/>
<keyword evidence="5 9" id="KW-0697">Rotamase</keyword>
<feature type="domain" description="Trigger factor C-terminal" evidence="12">
    <location>
        <begin position="253"/>
        <end position="413"/>
    </location>
</feature>
<evidence type="ECO:0000256" key="10">
    <source>
        <dbReference type="SAM" id="MobiDB-lite"/>
    </source>
</evidence>
<evidence type="ECO:0000256" key="6">
    <source>
        <dbReference type="ARBA" id="ARBA00023186"/>
    </source>
</evidence>
<evidence type="ECO:0000313" key="13">
    <source>
        <dbReference type="EMBL" id="MBB6099386.1"/>
    </source>
</evidence>
<dbReference type="InterPro" id="IPR008881">
    <property type="entry name" value="Trigger_fac_ribosome-bd_bac"/>
</dbReference>
<dbReference type="GO" id="GO:0051083">
    <property type="term" value="P:'de novo' cotranslational protein folding"/>
    <property type="evidence" value="ECO:0007669"/>
    <property type="project" value="TreeGrafter"/>
</dbReference>
<evidence type="ECO:0000313" key="14">
    <source>
        <dbReference type="Proteomes" id="UP000569951"/>
    </source>
</evidence>
<dbReference type="SUPFAM" id="SSF54534">
    <property type="entry name" value="FKBP-like"/>
    <property type="match status" value="1"/>
</dbReference>
<evidence type="ECO:0000256" key="5">
    <source>
        <dbReference type="ARBA" id="ARBA00023110"/>
    </source>
</evidence>
<dbReference type="InterPro" id="IPR027304">
    <property type="entry name" value="Trigger_fact/SurA_dom_sf"/>
</dbReference>
<keyword evidence="7 9" id="KW-0413">Isomerase</keyword>
<dbReference type="Pfam" id="PF05697">
    <property type="entry name" value="Trigger_N"/>
    <property type="match status" value="1"/>
</dbReference>
<dbReference type="GO" id="GO:0043335">
    <property type="term" value="P:protein unfolding"/>
    <property type="evidence" value="ECO:0007669"/>
    <property type="project" value="TreeGrafter"/>
</dbReference>
<feature type="domain" description="Trigger factor ribosome-binding bacterial" evidence="11">
    <location>
        <begin position="5"/>
        <end position="142"/>
    </location>
</feature>
<dbReference type="InterPro" id="IPR008880">
    <property type="entry name" value="Trigger_fac_C"/>
</dbReference>
<dbReference type="Pfam" id="PF05698">
    <property type="entry name" value="Trigger_C"/>
    <property type="match status" value="1"/>
</dbReference>
<evidence type="ECO:0000256" key="8">
    <source>
        <dbReference type="ARBA" id="ARBA00029986"/>
    </source>
</evidence>
<keyword evidence="6 9" id="KW-0143">Chaperone</keyword>
<dbReference type="GO" id="GO:0003755">
    <property type="term" value="F:peptidyl-prolyl cis-trans isomerase activity"/>
    <property type="evidence" value="ECO:0007669"/>
    <property type="project" value="UniProtKB-UniRule"/>
</dbReference>
<keyword evidence="9" id="KW-0963">Cytoplasm</keyword>
<evidence type="ECO:0000256" key="9">
    <source>
        <dbReference type="HAMAP-Rule" id="MF_00303"/>
    </source>
</evidence>
<comment type="domain">
    <text evidence="9">Consists of 3 domains; the N-terminus binds the ribosome, the middle domain has PPIase activity, while the C-terminus has intrinsic chaperone activity on its own.</text>
</comment>
<dbReference type="PANTHER" id="PTHR30560:SF3">
    <property type="entry name" value="TRIGGER FACTOR-LIKE PROTEIN TIG, CHLOROPLASTIC"/>
    <property type="match status" value="1"/>
</dbReference>
<dbReference type="InterPro" id="IPR036611">
    <property type="entry name" value="Trigger_fac_ribosome-bd_sf"/>
</dbReference>
<dbReference type="PANTHER" id="PTHR30560">
    <property type="entry name" value="TRIGGER FACTOR CHAPERONE AND PEPTIDYL-PROLYL CIS/TRANS ISOMERASE"/>
    <property type="match status" value="1"/>
</dbReference>
<evidence type="ECO:0000256" key="2">
    <source>
        <dbReference type="ARBA" id="ARBA00005464"/>
    </source>
</evidence>
<name>A0A841I2U9_9DEIO</name>
<dbReference type="GO" id="GO:0015031">
    <property type="term" value="P:protein transport"/>
    <property type="evidence" value="ECO:0007669"/>
    <property type="project" value="UniProtKB-UniRule"/>
</dbReference>
<organism evidence="13 14">
    <name type="scientific">Deinobacterium chartae</name>
    <dbReference type="NCBI Taxonomy" id="521158"/>
    <lineage>
        <taxon>Bacteria</taxon>
        <taxon>Thermotogati</taxon>
        <taxon>Deinococcota</taxon>
        <taxon>Deinococci</taxon>
        <taxon>Deinococcales</taxon>
        <taxon>Deinococcaceae</taxon>
        <taxon>Deinobacterium</taxon>
    </lineage>
</organism>
<dbReference type="SUPFAM" id="SSF109998">
    <property type="entry name" value="Triger factor/SurA peptide-binding domain-like"/>
    <property type="match status" value="1"/>
</dbReference>
<dbReference type="GO" id="GO:0044183">
    <property type="term" value="F:protein folding chaperone"/>
    <property type="evidence" value="ECO:0007669"/>
    <property type="project" value="TreeGrafter"/>
</dbReference>
<dbReference type="Gene3D" id="3.30.70.1050">
    <property type="entry name" value="Trigger factor ribosome-binding domain"/>
    <property type="match status" value="1"/>
</dbReference>
<dbReference type="NCBIfam" id="TIGR00115">
    <property type="entry name" value="tig"/>
    <property type="match status" value="1"/>
</dbReference>
<keyword evidence="14" id="KW-1185">Reference proteome</keyword>
<gene>
    <name evidence="9" type="primary">tig</name>
    <name evidence="13" type="ORF">HNR42_002827</name>
</gene>
<evidence type="ECO:0000256" key="7">
    <source>
        <dbReference type="ARBA" id="ARBA00023235"/>
    </source>
</evidence>